<dbReference type="SUPFAM" id="SSF55166">
    <property type="entry name" value="Hedgehog/DD-peptidase"/>
    <property type="match status" value="1"/>
</dbReference>
<feature type="region of interest" description="Disordered" evidence="1">
    <location>
        <begin position="29"/>
        <end position="114"/>
    </location>
</feature>
<reference evidence="5" key="1">
    <citation type="journal article" date="2019" name="Int. J. Syst. Evol. Microbiol.">
        <title>The Global Catalogue of Microorganisms (GCM) 10K type strain sequencing project: providing services to taxonomists for standard genome sequencing and annotation.</title>
        <authorList>
            <consortium name="The Broad Institute Genomics Platform"/>
            <consortium name="The Broad Institute Genome Sequencing Center for Infectious Disease"/>
            <person name="Wu L."/>
            <person name="Ma J."/>
        </authorList>
    </citation>
    <scope>NUCLEOTIDE SEQUENCE [LARGE SCALE GENOMIC DNA]</scope>
    <source>
        <strain evidence="5">CAIM 431</strain>
    </source>
</reference>
<evidence type="ECO:0000259" key="3">
    <source>
        <dbReference type="Pfam" id="PF13539"/>
    </source>
</evidence>
<comment type="caution">
    <text evidence="4">The sequence shown here is derived from an EMBL/GenBank/DDBJ whole genome shotgun (WGS) entry which is preliminary data.</text>
</comment>
<dbReference type="Gene3D" id="3.30.1380.10">
    <property type="match status" value="1"/>
</dbReference>
<proteinExistence type="predicted"/>
<evidence type="ECO:0000313" key="5">
    <source>
        <dbReference type="Proteomes" id="UP001597326"/>
    </source>
</evidence>
<gene>
    <name evidence="4" type="ORF">ACFSCS_02575</name>
</gene>
<dbReference type="InterPro" id="IPR009045">
    <property type="entry name" value="Zn_M74/Hedgehog-like"/>
</dbReference>
<feature type="signal peptide" evidence="2">
    <location>
        <begin position="1"/>
        <end position="29"/>
    </location>
</feature>
<dbReference type="InterPro" id="IPR039561">
    <property type="entry name" value="Peptidase_M15C"/>
</dbReference>
<dbReference type="Proteomes" id="UP001597326">
    <property type="component" value="Unassembled WGS sequence"/>
</dbReference>
<keyword evidence="2" id="KW-0732">Signal</keyword>
<dbReference type="EMBL" id="JBHUFZ010000005">
    <property type="protein sequence ID" value="MFD1889069.1"/>
    <property type="molecule type" value="Genomic_DNA"/>
</dbReference>
<keyword evidence="5" id="KW-1185">Reference proteome</keyword>
<name>A0ABW4RTR5_9ACTN</name>
<evidence type="ECO:0000256" key="1">
    <source>
        <dbReference type="SAM" id="MobiDB-lite"/>
    </source>
</evidence>
<organism evidence="4 5">
    <name type="scientific">Luteococcus peritonei</name>
    <dbReference type="NCBI Taxonomy" id="88874"/>
    <lineage>
        <taxon>Bacteria</taxon>
        <taxon>Bacillati</taxon>
        <taxon>Actinomycetota</taxon>
        <taxon>Actinomycetes</taxon>
        <taxon>Propionibacteriales</taxon>
        <taxon>Propionibacteriaceae</taxon>
        <taxon>Luteococcus</taxon>
    </lineage>
</organism>
<feature type="domain" description="Peptidase M15C" evidence="3">
    <location>
        <begin position="511"/>
        <end position="585"/>
    </location>
</feature>
<sequence length="586" mass="61792">MTTSSTARATTALGLALALSSLATPVALAETASPTPSPSAGSATASDGASSSQQATPAPAATVSAEASTEPTTTASPEPTSGSPTVQPSVTPSALPATQSPSSSPSASANQSPETRIAAISRLSITPPAATPVCLPATVSGTAAPGATVVVDGSYGGVRTLAVATTKADTAGRWTVLVRHHECYLGTHLVRMRSGASTTAEVSYQRTGTKPTYTIAASQPAHPGAGFYRPWGAVLVKGRISVLTSTRITLWRLDANKRNPTKVNSTMSDAKGNYAFLTTFPAANDSYFFVDSGRGASAQISPLLRILAATPRATASAPAQFHATDNTTITGQHSPAGARYTKVQVLRSGVWTDQPGRWYSTSTGSYSLPFTWERGYVGTYRARVAIAQPNATWLYSPAVSIRRYANLRAVVRATTAADVAKTYRAGCPVGPASLRTIEMNYVGYDRRLLRGVMIVRTDLADNVVRAFTTGTQVHNFPIKSMRNPNDWGGDDVKMMAAGNTSAFNCRRVTGNPYAMSPHSYGKAIDVNTIENPYRDPNGRWYPSATYASYRPASVRGLLVATSGLTVGLKAQGYAWFTGWDWQHFEA</sequence>
<feature type="chain" id="PRO_5046754746" evidence="2">
    <location>
        <begin position="30"/>
        <end position="586"/>
    </location>
</feature>
<protein>
    <submittedName>
        <fullName evidence="4">M15 family metallopeptidase</fullName>
    </submittedName>
</protein>
<accession>A0ABW4RTR5</accession>
<dbReference type="RefSeq" id="WP_343874837.1">
    <property type="nucleotide sequence ID" value="NZ_BAAAIX010000028.1"/>
</dbReference>
<feature type="compositionally biased region" description="Low complexity" evidence="1">
    <location>
        <begin position="29"/>
        <end position="113"/>
    </location>
</feature>
<dbReference type="Pfam" id="PF13539">
    <property type="entry name" value="Peptidase_M15_4"/>
    <property type="match status" value="1"/>
</dbReference>
<evidence type="ECO:0000256" key="2">
    <source>
        <dbReference type="SAM" id="SignalP"/>
    </source>
</evidence>
<evidence type="ECO:0000313" key="4">
    <source>
        <dbReference type="EMBL" id="MFD1889069.1"/>
    </source>
</evidence>